<feature type="transmembrane region" description="Helical" evidence="1">
    <location>
        <begin position="68"/>
        <end position="83"/>
    </location>
</feature>
<gene>
    <name evidence="2" type="primary">yabQ</name>
    <name evidence="2" type="ORF">GJU40_12515</name>
</gene>
<feature type="transmembrane region" description="Helical" evidence="1">
    <location>
        <begin position="6"/>
        <end position="27"/>
    </location>
</feature>
<accession>A0A7X2LXV9</accession>
<feature type="transmembrane region" description="Helical" evidence="1">
    <location>
        <begin position="147"/>
        <end position="169"/>
    </location>
</feature>
<dbReference type="NCBIfam" id="TIGR02893">
    <property type="entry name" value="spore_yabQ"/>
    <property type="match status" value="1"/>
</dbReference>
<feature type="transmembrane region" description="Helical" evidence="1">
    <location>
        <begin position="39"/>
        <end position="62"/>
    </location>
</feature>
<keyword evidence="3" id="KW-1185">Reference proteome</keyword>
<reference evidence="2 3" key="1">
    <citation type="submission" date="2019-11" db="EMBL/GenBank/DDBJ databases">
        <title>Bacillus lacus genome.</title>
        <authorList>
            <person name="Allen C.J."/>
            <person name="Newman J.D."/>
        </authorList>
    </citation>
    <scope>NUCLEOTIDE SEQUENCE [LARGE SCALE GENOMIC DNA]</scope>
    <source>
        <strain evidence="2 3">KCTC 33946</strain>
    </source>
</reference>
<dbReference type="Proteomes" id="UP000448867">
    <property type="component" value="Unassembled WGS sequence"/>
</dbReference>
<keyword evidence="1" id="KW-1133">Transmembrane helix</keyword>
<keyword evidence="1" id="KW-0472">Membrane</keyword>
<dbReference type="RefSeq" id="WP_154308159.1">
    <property type="nucleotide sequence ID" value="NZ_WKKI01000024.1"/>
</dbReference>
<organism evidence="2 3">
    <name type="scientific">Metabacillus lacus</name>
    <dbReference type="NCBI Taxonomy" id="1983721"/>
    <lineage>
        <taxon>Bacteria</taxon>
        <taxon>Bacillati</taxon>
        <taxon>Bacillota</taxon>
        <taxon>Bacilli</taxon>
        <taxon>Bacillales</taxon>
        <taxon>Bacillaceae</taxon>
        <taxon>Metabacillus</taxon>
    </lineage>
</organism>
<dbReference type="EMBL" id="WKKI01000024">
    <property type="protein sequence ID" value="MRX72965.1"/>
    <property type="molecule type" value="Genomic_DNA"/>
</dbReference>
<protein>
    <submittedName>
        <fullName evidence="2">Spore cortex biosynthesis protein YabQ</fullName>
    </submittedName>
</protein>
<dbReference type="AlphaFoldDB" id="A0A7X2LXV9"/>
<proteinExistence type="predicted"/>
<dbReference type="Pfam" id="PF09578">
    <property type="entry name" value="Spore_YabQ"/>
    <property type="match status" value="1"/>
</dbReference>
<dbReference type="OrthoDB" id="1653819at2"/>
<name>A0A7X2LXV9_9BACI</name>
<evidence type="ECO:0000256" key="1">
    <source>
        <dbReference type="SAM" id="Phobius"/>
    </source>
</evidence>
<dbReference type="InterPro" id="IPR019074">
    <property type="entry name" value="YabQ"/>
</dbReference>
<sequence>MTLTTQFYTMLAMIGMGSWLGAALDMYGRFLQRPKRARWFVFLNDIMFWVLQGLAFFYVLLLVNEGELRIYLFLAILCGYAAYRSLIQTLFLKILDFAIRVFVLLYRGVINLGQLVILKPVLGLFQLALAIVTGIAGMLLKLARGLLLFIYSIVKILLLPFKWMMMLLWNFVPGFLKKYILRTLSFCAGFLKRRKNMFVRLWSWTKQFLKK</sequence>
<comment type="caution">
    <text evidence="2">The sequence shown here is derived from an EMBL/GenBank/DDBJ whole genome shotgun (WGS) entry which is preliminary data.</text>
</comment>
<feature type="transmembrane region" description="Helical" evidence="1">
    <location>
        <begin position="121"/>
        <end position="140"/>
    </location>
</feature>
<evidence type="ECO:0000313" key="3">
    <source>
        <dbReference type="Proteomes" id="UP000448867"/>
    </source>
</evidence>
<evidence type="ECO:0000313" key="2">
    <source>
        <dbReference type="EMBL" id="MRX72965.1"/>
    </source>
</evidence>
<keyword evidence="1" id="KW-0812">Transmembrane</keyword>